<evidence type="ECO:0000313" key="2">
    <source>
        <dbReference type="Proteomes" id="UP000572377"/>
    </source>
</evidence>
<dbReference type="AlphaFoldDB" id="A0A849L5W4"/>
<evidence type="ECO:0000313" key="1">
    <source>
        <dbReference type="EMBL" id="NNU81511.1"/>
    </source>
</evidence>
<name>A0A849L5W4_9RHOB</name>
<accession>A0A849L5W4</accession>
<dbReference type="Proteomes" id="UP000572377">
    <property type="component" value="Unassembled WGS sequence"/>
</dbReference>
<comment type="caution">
    <text evidence="1">The sequence shown here is derived from an EMBL/GenBank/DDBJ whole genome shotgun (WGS) entry which is preliminary data.</text>
</comment>
<dbReference type="InterPro" id="IPR009057">
    <property type="entry name" value="Homeodomain-like_sf"/>
</dbReference>
<keyword evidence="2" id="KW-1185">Reference proteome</keyword>
<proteinExistence type="predicted"/>
<organism evidence="1 2">
    <name type="scientific">Halovulum dunhuangense</name>
    <dbReference type="NCBI Taxonomy" id="1505036"/>
    <lineage>
        <taxon>Bacteria</taxon>
        <taxon>Pseudomonadati</taxon>
        <taxon>Pseudomonadota</taxon>
        <taxon>Alphaproteobacteria</taxon>
        <taxon>Rhodobacterales</taxon>
        <taxon>Paracoccaceae</taxon>
        <taxon>Halovulum</taxon>
    </lineage>
</organism>
<reference evidence="1 2" key="1">
    <citation type="submission" date="2020-05" db="EMBL/GenBank/DDBJ databases">
        <title>Gimesia benthica sp. nov., a novel planctomycete isolated from a deep-sea water sample of the Northwest Indian Ocean.</title>
        <authorList>
            <person name="Wang J."/>
            <person name="Ruan C."/>
            <person name="Song L."/>
            <person name="Zhu Y."/>
            <person name="Li A."/>
            <person name="Zheng X."/>
            <person name="Wang L."/>
            <person name="Lu Z."/>
            <person name="Huang Y."/>
            <person name="Du W."/>
            <person name="Zhou Y."/>
            <person name="Huang L."/>
            <person name="Dai X."/>
        </authorList>
    </citation>
    <scope>NUCLEOTIDE SEQUENCE [LARGE SCALE GENOMIC DNA]</scope>
    <source>
        <strain evidence="1 2">YYQ-30</strain>
    </source>
</reference>
<dbReference type="RefSeq" id="WP_171326351.1">
    <property type="nucleotide sequence ID" value="NZ_JABFBC010000002.1"/>
</dbReference>
<dbReference type="EMBL" id="JABFBC010000002">
    <property type="protein sequence ID" value="NNU81511.1"/>
    <property type="molecule type" value="Genomic_DNA"/>
</dbReference>
<sequence>MAPRTRQKQRTRAALLKGARDVLDRGEALTVQAAADAAGISKATAYRYFPDPGSLAAEAMLDIDMPTADRILEGIAGTRARAQRVRGFYLDFTFEHEAQFRAYLAQTMRDWAARSQEARRGMRGARRVAAFELALTSERPRLGPEGLRELVQCLSTATGIEQLIALSDVCGLDRAAADRVSARVVDALLDSYGVS</sequence>
<dbReference type="Gene3D" id="1.10.357.10">
    <property type="entry name" value="Tetracycline Repressor, domain 2"/>
    <property type="match status" value="1"/>
</dbReference>
<protein>
    <submittedName>
        <fullName evidence="1">TetR/AcrR family transcriptional regulator</fullName>
    </submittedName>
</protein>
<dbReference type="SUPFAM" id="SSF46689">
    <property type="entry name" value="Homeodomain-like"/>
    <property type="match status" value="1"/>
</dbReference>
<gene>
    <name evidence="1" type="ORF">HMH01_13810</name>
</gene>